<dbReference type="AlphaFoldDB" id="A0A511DBK4"/>
<keyword evidence="1 4" id="KW-0808">Transferase</keyword>
<feature type="domain" description="N-acetyltransferase" evidence="3">
    <location>
        <begin position="3"/>
        <end position="176"/>
    </location>
</feature>
<evidence type="ECO:0000256" key="2">
    <source>
        <dbReference type="ARBA" id="ARBA00023315"/>
    </source>
</evidence>
<organism evidence="4 5">
    <name type="scientific">Pseudonocardia sulfidoxydans NBRC 16205</name>
    <dbReference type="NCBI Taxonomy" id="1223511"/>
    <lineage>
        <taxon>Bacteria</taxon>
        <taxon>Bacillati</taxon>
        <taxon>Actinomycetota</taxon>
        <taxon>Actinomycetes</taxon>
        <taxon>Pseudonocardiales</taxon>
        <taxon>Pseudonocardiaceae</taxon>
        <taxon>Pseudonocardia</taxon>
    </lineage>
</organism>
<dbReference type="Pfam" id="PF00583">
    <property type="entry name" value="Acetyltransf_1"/>
    <property type="match status" value="1"/>
</dbReference>
<dbReference type="InterPro" id="IPR016181">
    <property type="entry name" value="Acyl_CoA_acyltransferase"/>
</dbReference>
<evidence type="ECO:0000259" key="3">
    <source>
        <dbReference type="PROSITE" id="PS51186"/>
    </source>
</evidence>
<dbReference type="GO" id="GO:0016747">
    <property type="term" value="F:acyltransferase activity, transferring groups other than amino-acyl groups"/>
    <property type="evidence" value="ECO:0007669"/>
    <property type="project" value="InterPro"/>
</dbReference>
<dbReference type="InterPro" id="IPR050832">
    <property type="entry name" value="Bact_Acetyltransf"/>
</dbReference>
<dbReference type="PANTHER" id="PTHR43877">
    <property type="entry name" value="AMINOALKYLPHOSPHONATE N-ACETYLTRANSFERASE-RELATED-RELATED"/>
    <property type="match status" value="1"/>
</dbReference>
<comment type="caution">
    <text evidence="4">The sequence shown here is derived from an EMBL/GenBank/DDBJ whole genome shotgun (WGS) entry which is preliminary data.</text>
</comment>
<keyword evidence="5" id="KW-1185">Reference proteome</keyword>
<evidence type="ECO:0000313" key="4">
    <source>
        <dbReference type="EMBL" id="GEL21947.1"/>
    </source>
</evidence>
<dbReference type="EMBL" id="BJVJ01000005">
    <property type="protein sequence ID" value="GEL21947.1"/>
    <property type="molecule type" value="Genomic_DNA"/>
</dbReference>
<reference evidence="4 5" key="1">
    <citation type="submission" date="2019-07" db="EMBL/GenBank/DDBJ databases">
        <title>Whole genome shotgun sequence of Pseudonocardia sulfidoxydans NBRC 16205.</title>
        <authorList>
            <person name="Hosoyama A."/>
            <person name="Uohara A."/>
            <person name="Ohji S."/>
            <person name="Ichikawa N."/>
        </authorList>
    </citation>
    <scope>NUCLEOTIDE SEQUENCE [LARGE SCALE GENOMIC DNA]</scope>
    <source>
        <strain evidence="4 5">NBRC 16205</strain>
    </source>
</reference>
<evidence type="ECO:0000256" key="1">
    <source>
        <dbReference type="ARBA" id="ARBA00022679"/>
    </source>
</evidence>
<gene>
    <name evidence="4" type="ORF">PSU4_09010</name>
</gene>
<dbReference type="Proteomes" id="UP000321685">
    <property type="component" value="Unassembled WGS sequence"/>
</dbReference>
<name>A0A511DBK4_9PSEU</name>
<protein>
    <submittedName>
        <fullName evidence="4">Acetyltransferase</fullName>
    </submittedName>
</protein>
<dbReference type="CDD" id="cd04301">
    <property type="entry name" value="NAT_SF"/>
    <property type="match status" value="1"/>
</dbReference>
<keyword evidence="2" id="KW-0012">Acyltransferase</keyword>
<dbReference type="RefSeq" id="WP_147102658.1">
    <property type="nucleotide sequence ID" value="NZ_BJVJ01000005.1"/>
</dbReference>
<dbReference type="Gene3D" id="3.40.630.30">
    <property type="match status" value="1"/>
</dbReference>
<dbReference type="PROSITE" id="PS51186">
    <property type="entry name" value="GNAT"/>
    <property type="match status" value="1"/>
</dbReference>
<dbReference type="SUPFAM" id="SSF55729">
    <property type="entry name" value="Acyl-CoA N-acyltransferases (Nat)"/>
    <property type="match status" value="1"/>
</dbReference>
<proteinExistence type="predicted"/>
<sequence length="185" mass="19467">MPLTSRLATPADLAALTPLVDAAIGRLLSPWLDPAQVEASRAIMGVDTRLVDDGTYFVVEDDGALAGCGGWSRRATLYGGDHTEGRDDALLDPATQPARIRAMYTHPDHTRRGVGRLVLRRCEAAAAAAGFTRVELMATVAGRPLYEAAGYVVDEELSDSSTGVVIPLARMSRSLAPDAASPGPP</sequence>
<evidence type="ECO:0000313" key="5">
    <source>
        <dbReference type="Proteomes" id="UP000321685"/>
    </source>
</evidence>
<accession>A0A511DBK4</accession>
<dbReference type="InterPro" id="IPR000182">
    <property type="entry name" value="GNAT_dom"/>
</dbReference>
<dbReference type="PANTHER" id="PTHR43877:SF1">
    <property type="entry name" value="ACETYLTRANSFERASE"/>
    <property type="match status" value="1"/>
</dbReference>
<dbReference type="OrthoDB" id="118465at2"/>